<keyword evidence="5" id="KW-0808">Transferase</keyword>
<comment type="caution">
    <text evidence="14">The sequence shown here is derived from an EMBL/GenBank/DDBJ whole genome shotgun (WGS) entry which is preliminary data.</text>
</comment>
<evidence type="ECO:0000256" key="9">
    <source>
        <dbReference type="ARBA" id="ARBA00023136"/>
    </source>
</evidence>
<comment type="subcellular location">
    <subcellularLocation>
        <location evidence="1 12">Endoplasmic reticulum membrane</location>
        <topology evidence="1 12">Multi-pass membrane protein</topology>
    </subcellularLocation>
</comment>
<dbReference type="Proteomes" id="UP001221413">
    <property type="component" value="Unassembled WGS sequence"/>
</dbReference>
<feature type="transmembrane region" description="Helical" evidence="12">
    <location>
        <begin position="114"/>
        <end position="133"/>
    </location>
</feature>
<name>A0AAD6NNN9_DREDA</name>
<dbReference type="Pfam" id="PF03901">
    <property type="entry name" value="Glyco_transf_22"/>
    <property type="match status" value="1"/>
</dbReference>
<feature type="transmembrane region" description="Helical" evidence="12">
    <location>
        <begin position="91"/>
        <end position="108"/>
    </location>
</feature>
<keyword evidence="7 12" id="KW-0256">Endoplasmic reticulum</keyword>
<feature type="transmembrane region" description="Helical" evidence="12">
    <location>
        <begin position="295"/>
        <end position="321"/>
    </location>
</feature>
<feature type="region of interest" description="Disordered" evidence="13">
    <location>
        <begin position="570"/>
        <end position="594"/>
    </location>
</feature>
<proteinExistence type="inferred from homology"/>
<organism evidence="14 15">
    <name type="scientific">Drechslerella dactyloides</name>
    <name type="common">Nematode-trapping fungus</name>
    <name type="synonym">Arthrobotrys dactyloides</name>
    <dbReference type="NCBI Taxonomy" id="74499"/>
    <lineage>
        <taxon>Eukaryota</taxon>
        <taxon>Fungi</taxon>
        <taxon>Dikarya</taxon>
        <taxon>Ascomycota</taxon>
        <taxon>Pezizomycotina</taxon>
        <taxon>Orbiliomycetes</taxon>
        <taxon>Orbiliales</taxon>
        <taxon>Orbiliaceae</taxon>
        <taxon>Drechslerella</taxon>
    </lineage>
</organism>
<dbReference type="EMBL" id="JAQGDS010000001">
    <property type="protein sequence ID" value="KAJ6264625.1"/>
    <property type="molecule type" value="Genomic_DNA"/>
</dbReference>
<dbReference type="InterPro" id="IPR005599">
    <property type="entry name" value="GPI_mannosylTrfase"/>
</dbReference>
<comment type="pathway">
    <text evidence="2">Protein modification; protein glycosylation.</text>
</comment>
<feature type="transmembrane region" description="Helical" evidence="12">
    <location>
        <begin position="241"/>
        <end position="264"/>
    </location>
</feature>
<evidence type="ECO:0000256" key="4">
    <source>
        <dbReference type="ARBA" id="ARBA00022676"/>
    </source>
</evidence>
<evidence type="ECO:0000256" key="6">
    <source>
        <dbReference type="ARBA" id="ARBA00022692"/>
    </source>
</evidence>
<comment type="catalytic activity">
    <reaction evidence="11">
        <text>an alpha-D-Man-(1-&gt;2)-alpha-D-Man-(1-&gt;2)-alpha-D-Man-(1-&gt;3)-[alpha-D-Man-(1-&gt;2)-alpha-D-Man-(1-&gt;3)-alpha-D-Man-(1-&gt;6)]-beta-D-Man-(1-&gt;4)-beta-D-GlcNAc-(1-&gt;4)-alpha-D-GlcNAc-diphospho-di-trans,poly-cis-dolichol + a di-trans,poly-cis-dolichyl beta-D-mannosyl phosphate = an alpha-D-Man-(1-&gt;2)-alpha-D-Man-(1-&gt;2)-alpha-D-Man-(1-&gt;3)-[alpha-D-Man-(1-&gt;2)-alpha-D-Man-(1-&gt;3)-[alpha-D-Man-(1-&gt;6)]-alpha-D-Man-(1-&gt;6)]-beta-D-Man-(1-&gt;4)-beta-D-GlcNAc-(1-&gt;4)-alpha-D-GlcNAc-diphospho-di-trans,poly-cis-dolichol + a di-trans,poly-cis-dolichyl phosphate + H(+)</text>
        <dbReference type="Rhea" id="RHEA:29535"/>
        <dbReference type="Rhea" id="RHEA-COMP:19498"/>
        <dbReference type="Rhea" id="RHEA-COMP:19501"/>
        <dbReference type="Rhea" id="RHEA-COMP:19518"/>
        <dbReference type="Rhea" id="RHEA-COMP:19519"/>
        <dbReference type="ChEBI" id="CHEBI:15378"/>
        <dbReference type="ChEBI" id="CHEBI:57683"/>
        <dbReference type="ChEBI" id="CHEBI:58211"/>
        <dbReference type="ChEBI" id="CHEBI:132517"/>
        <dbReference type="ChEBI" id="CHEBI:132519"/>
        <dbReference type="EC" id="2.4.1.260"/>
    </reaction>
    <physiologicalReaction direction="left-to-right" evidence="11">
        <dbReference type="Rhea" id="RHEA:29536"/>
    </physiologicalReaction>
</comment>
<dbReference type="PANTHER" id="PTHR22760:SF1">
    <property type="entry name" value="DOL-P-MAN:MAN(7)GLCNAC(2)-PP-DOL ALPHA-1,6-MANNOSYLTRANSFERASE"/>
    <property type="match status" value="1"/>
</dbReference>
<evidence type="ECO:0000313" key="14">
    <source>
        <dbReference type="EMBL" id="KAJ6264625.1"/>
    </source>
</evidence>
<gene>
    <name evidence="14" type="ORF">Dda_0774</name>
</gene>
<dbReference type="EC" id="2.4.1.-" evidence="12"/>
<feature type="transmembrane region" description="Helical" evidence="12">
    <location>
        <begin position="204"/>
        <end position="229"/>
    </location>
</feature>
<keyword evidence="8 12" id="KW-1133">Transmembrane helix</keyword>
<evidence type="ECO:0000256" key="5">
    <source>
        <dbReference type="ARBA" id="ARBA00022679"/>
    </source>
</evidence>
<dbReference type="AlphaFoldDB" id="A0AAD6NNN9"/>
<evidence type="ECO:0000256" key="1">
    <source>
        <dbReference type="ARBA" id="ARBA00004477"/>
    </source>
</evidence>
<keyword evidence="6 12" id="KW-0812">Transmembrane</keyword>
<evidence type="ECO:0000256" key="12">
    <source>
        <dbReference type="RuleBase" id="RU363075"/>
    </source>
</evidence>
<evidence type="ECO:0000313" key="15">
    <source>
        <dbReference type="Proteomes" id="UP001221413"/>
    </source>
</evidence>
<sequence length="594" mass="65529">MSQARDAKTAEPEDNGSSDYTIVDLLLEALLPATMMVHLLMSPYTKVEESFNMQAIHDVVNFGMPVPFHNSAEVLAQYDHVEFPGVVPRSFAAAGFIGGASSVILGFLKDGLAQQIIVRALIGLFNCSIMILFSRRAARVYGKGAARWYLALQASQFHVMYYASRTLPNMLAFGLATYALAELLPPPASLEARANWFDTSPIGLQVLILAAVIFRAELGILFIAFVIPLVAGGWISIFPELFILGGVTGVVAVLTAVSVDTFFWQTFPKPMWAELEGFLFNTIQGRSSEYGTSPIYYYLLTIPKLLLNPLAIPLIAVGVVVGGWQRTVQRVIGPTLGFVAVYSLLPHKEWRFIVYVVPSLTLVTAVGADYIFTRRRGSLLYLYVRAILVECILVSFVASFAFSYVSSLNYPGGAALLALEQVVGDREFMTVHMDVYTCMTGATRFTQNNLKHPDWTFSKEENAEVLATPTFWSSVDYAITSSPSQLLESYPGWEVKRVVTGYDGVTLWRHGVDTTEKDDIFAGGQWLAERLMDVTRGRWPVVRVRDKLWILGRKGVDIPGFEDVKLTDGDEASKLASKPPAPGMEPAAESHDEL</sequence>
<evidence type="ECO:0000256" key="13">
    <source>
        <dbReference type="SAM" id="MobiDB-lite"/>
    </source>
</evidence>
<reference evidence="14" key="1">
    <citation type="submission" date="2023-01" db="EMBL/GenBank/DDBJ databases">
        <title>The chitinases involved in constricting ring structure development in the nematode-trapping fungus Drechslerella dactyloides.</title>
        <authorList>
            <person name="Wang R."/>
            <person name="Zhang L."/>
            <person name="Tang P."/>
            <person name="Li S."/>
            <person name="Liang L."/>
        </authorList>
    </citation>
    <scope>NUCLEOTIDE SEQUENCE</scope>
    <source>
        <strain evidence="14">YMF1.00031</strain>
    </source>
</reference>
<comment type="similarity">
    <text evidence="3 12">Belongs to the glycosyltransferase 22 family.</text>
</comment>
<dbReference type="GO" id="GO:0052917">
    <property type="term" value="F:dol-P-Man:Man(7)GlcNAc(2)-PP-Dol alpha-1,6-mannosyltransferase activity"/>
    <property type="evidence" value="ECO:0007669"/>
    <property type="project" value="UniProtKB-EC"/>
</dbReference>
<accession>A0AAD6NNN9</accession>
<dbReference type="GO" id="GO:0006487">
    <property type="term" value="P:protein N-linked glycosylation"/>
    <property type="evidence" value="ECO:0007669"/>
    <property type="project" value="TreeGrafter"/>
</dbReference>
<keyword evidence="4 12" id="KW-0328">Glycosyltransferase</keyword>
<feature type="transmembrane region" description="Helical" evidence="12">
    <location>
        <begin position="379"/>
        <end position="402"/>
    </location>
</feature>
<feature type="transmembrane region" description="Helical" evidence="12">
    <location>
        <begin position="352"/>
        <end position="372"/>
    </location>
</feature>
<evidence type="ECO:0000256" key="2">
    <source>
        <dbReference type="ARBA" id="ARBA00004922"/>
    </source>
</evidence>
<evidence type="ECO:0000256" key="7">
    <source>
        <dbReference type="ARBA" id="ARBA00022824"/>
    </source>
</evidence>
<protein>
    <recommendedName>
        <fullName evidence="12">Mannosyltransferase</fullName>
        <ecNumber evidence="12">2.4.1.-</ecNumber>
    </recommendedName>
</protein>
<keyword evidence="9 12" id="KW-0472">Membrane</keyword>
<evidence type="ECO:0000256" key="8">
    <source>
        <dbReference type="ARBA" id="ARBA00022989"/>
    </source>
</evidence>
<dbReference type="PANTHER" id="PTHR22760">
    <property type="entry name" value="GLYCOSYLTRANSFERASE"/>
    <property type="match status" value="1"/>
</dbReference>
<comment type="function">
    <text evidence="10">Mannosyltransferase that operates in the biosynthetic pathway of dolichol-linked oligosaccharides, the glycan precursors employed in protein asparagine (N)-glycosylation. The assembly of dolichol-linked oligosaccharides begins on the cytosolic side of the endoplasmic reticulum membrane and finishes in its lumen. The sequential addition of sugars to dolichol pyrophosphate produces dolichol-linked oligosaccharides containing fourteen sugars, including two GlcNAcs, nine mannoses and three glucoses. Once assembled, the oligosaccharide is transferred from the lipid to nascent proteins by oligosaccharyltransferases. In the lumen of the endoplasmic reticulum, adds the eighth mannose residue in an alpha-1,6 linkage onto Man(7)GlcNAc(2)-PP-dolichol to produce Man(8)GlcNAc(2)-PP-dolichol.</text>
</comment>
<evidence type="ECO:0000256" key="11">
    <source>
        <dbReference type="ARBA" id="ARBA00048899"/>
    </source>
</evidence>
<evidence type="ECO:0000256" key="3">
    <source>
        <dbReference type="ARBA" id="ARBA00007063"/>
    </source>
</evidence>
<evidence type="ECO:0000256" key="10">
    <source>
        <dbReference type="ARBA" id="ARBA00044721"/>
    </source>
</evidence>
<dbReference type="GO" id="GO:0005789">
    <property type="term" value="C:endoplasmic reticulum membrane"/>
    <property type="evidence" value="ECO:0007669"/>
    <property type="project" value="UniProtKB-SubCell"/>
</dbReference>
<keyword evidence="15" id="KW-1185">Reference proteome</keyword>